<comment type="caution">
    <text evidence="2">The sequence shown here is derived from an EMBL/GenBank/DDBJ whole genome shotgun (WGS) entry which is preliminary data.</text>
</comment>
<dbReference type="Proteomes" id="UP001345963">
    <property type="component" value="Unassembled WGS sequence"/>
</dbReference>
<keyword evidence="3" id="KW-1185">Reference proteome</keyword>
<dbReference type="EMBL" id="JAHUTI010073275">
    <property type="protein sequence ID" value="MED6256152.1"/>
    <property type="molecule type" value="Genomic_DNA"/>
</dbReference>
<reference evidence="2 3" key="1">
    <citation type="submission" date="2021-07" db="EMBL/GenBank/DDBJ databases">
        <authorList>
            <person name="Palmer J.M."/>
        </authorList>
    </citation>
    <scope>NUCLEOTIDE SEQUENCE [LARGE SCALE GENOMIC DNA]</scope>
    <source>
        <strain evidence="2 3">AT_MEX2019</strain>
        <tissue evidence="2">Muscle</tissue>
    </source>
</reference>
<feature type="compositionally biased region" description="Polar residues" evidence="1">
    <location>
        <begin position="92"/>
        <end position="104"/>
    </location>
</feature>
<evidence type="ECO:0000313" key="3">
    <source>
        <dbReference type="Proteomes" id="UP001345963"/>
    </source>
</evidence>
<name>A0ABU7BZR2_9TELE</name>
<evidence type="ECO:0000313" key="2">
    <source>
        <dbReference type="EMBL" id="MED6256152.1"/>
    </source>
</evidence>
<proteinExistence type="predicted"/>
<evidence type="ECO:0000256" key="1">
    <source>
        <dbReference type="SAM" id="MobiDB-lite"/>
    </source>
</evidence>
<accession>A0ABU7BZR2</accession>
<organism evidence="2 3">
    <name type="scientific">Ataeniobius toweri</name>
    <dbReference type="NCBI Taxonomy" id="208326"/>
    <lineage>
        <taxon>Eukaryota</taxon>
        <taxon>Metazoa</taxon>
        <taxon>Chordata</taxon>
        <taxon>Craniata</taxon>
        <taxon>Vertebrata</taxon>
        <taxon>Euteleostomi</taxon>
        <taxon>Actinopterygii</taxon>
        <taxon>Neopterygii</taxon>
        <taxon>Teleostei</taxon>
        <taxon>Neoteleostei</taxon>
        <taxon>Acanthomorphata</taxon>
        <taxon>Ovalentaria</taxon>
        <taxon>Atherinomorphae</taxon>
        <taxon>Cyprinodontiformes</taxon>
        <taxon>Goodeidae</taxon>
        <taxon>Ataeniobius</taxon>
    </lineage>
</organism>
<sequence length="207" mass="22746">MQAPSHPQFVQTVPVPVTLRPMPDAGYTASSGLFLPVQAGYVEGVAMLLQAGYVAGSHQPGAARANLPETQWSIPPKVFFGRINQHPAPRQKQGSTTIPSSTPCNSPPVWETSNVVKEAELGNYHQQTEEFGYLAMGPVQGFPPVVLPSPGVGVLWGYPLPYPYPYPDFGYRLLYGLYPPGTYTTFSKEHKGQRLLPDHPLPERTWF</sequence>
<gene>
    <name evidence="2" type="ORF">ATANTOWER_020814</name>
</gene>
<feature type="region of interest" description="Disordered" evidence="1">
    <location>
        <begin position="86"/>
        <end position="107"/>
    </location>
</feature>
<protein>
    <submittedName>
        <fullName evidence="2">Uncharacterized protein</fullName>
    </submittedName>
</protein>